<reference evidence="2" key="1">
    <citation type="submission" date="2025-08" db="UniProtKB">
        <authorList>
            <consortium name="RefSeq"/>
        </authorList>
    </citation>
    <scope>IDENTIFICATION</scope>
</reference>
<dbReference type="GeneID" id="109115952"/>
<sequence>MGTLHFFLGVEAIRLPIGLFLSQQRYIVDLLQHLHLEDVKPAPTPMNASCKLSKHLGDPLPNPTEYICTIGALQYDIAFCVNKGCQFMSAPTIEHWQDVKRILRYLKDAVHFGLCITSSHSPHLHAFTDADRAGCPDDHKSQGGYCIFFGNNLISWSSKKQHIVSRSSTEAEYRSVAVATAELLWIQSLLKELAIPSTAPWSFGVTTLVLRTSLPTSPPCPYQACGDRCSFCS</sequence>
<dbReference type="OrthoDB" id="1931024at2759"/>
<name>A0A1U8QC45_NELNU</name>
<dbReference type="CDD" id="cd09272">
    <property type="entry name" value="RNase_HI_RT_Ty1"/>
    <property type="match status" value="1"/>
</dbReference>
<dbReference type="KEGG" id="nnu:109115952"/>
<gene>
    <name evidence="2" type="primary">LOC109115952</name>
</gene>
<dbReference type="PANTHER" id="PTHR11439">
    <property type="entry name" value="GAG-POL-RELATED RETROTRANSPOSON"/>
    <property type="match status" value="1"/>
</dbReference>
<dbReference type="AlphaFoldDB" id="A0A1U8QC45"/>
<dbReference type="InterPro" id="IPR043502">
    <property type="entry name" value="DNA/RNA_pol_sf"/>
</dbReference>
<dbReference type="STRING" id="4432.A0A1U8QC45"/>
<accession>A0A1U8QC45</accession>
<dbReference type="PANTHER" id="PTHR11439:SF467">
    <property type="entry name" value="INTEGRASE CATALYTIC DOMAIN-CONTAINING PROTEIN"/>
    <property type="match status" value="1"/>
</dbReference>
<protein>
    <submittedName>
        <fullName evidence="2">Uncharacterized protein LOC109115952</fullName>
    </submittedName>
</protein>
<organism evidence="1 2">
    <name type="scientific">Nelumbo nucifera</name>
    <name type="common">Sacred lotus</name>
    <dbReference type="NCBI Taxonomy" id="4432"/>
    <lineage>
        <taxon>Eukaryota</taxon>
        <taxon>Viridiplantae</taxon>
        <taxon>Streptophyta</taxon>
        <taxon>Embryophyta</taxon>
        <taxon>Tracheophyta</taxon>
        <taxon>Spermatophyta</taxon>
        <taxon>Magnoliopsida</taxon>
        <taxon>Proteales</taxon>
        <taxon>Nelumbonaceae</taxon>
        <taxon>Nelumbo</taxon>
    </lineage>
</organism>
<dbReference type="InParanoid" id="A0A1U8QC45"/>
<evidence type="ECO:0000313" key="1">
    <source>
        <dbReference type="Proteomes" id="UP000189703"/>
    </source>
</evidence>
<dbReference type="OMA" id="EYICTIG"/>
<evidence type="ECO:0000313" key="2">
    <source>
        <dbReference type="RefSeq" id="XP_019056197.1"/>
    </source>
</evidence>
<dbReference type="Proteomes" id="UP000189703">
    <property type="component" value="Unplaced"/>
</dbReference>
<dbReference type="RefSeq" id="XP_019056197.1">
    <property type="nucleotide sequence ID" value="XM_019200652.1"/>
</dbReference>
<dbReference type="SUPFAM" id="SSF56672">
    <property type="entry name" value="DNA/RNA polymerases"/>
    <property type="match status" value="1"/>
</dbReference>
<keyword evidence="1" id="KW-1185">Reference proteome</keyword>
<proteinExistence type="predicted"/>